<dbReference type="KEGG" id="thd:BHV28_16620"/>
<evidence type="ECO:0008006" key="3">
    <source>
        <dbReference type="Google" id="ProtNLM"/>
    </source>
</evidence>
<dbReference type="AlphaFoldDB" id="A0A1U9JWX0"/>
<evidence type="ECO:0000313" key="1">
    <source>
        <dbReference type="EMBL" id="AQS42338.1"/>
    </source>
</evidence>
<sequence>MRHPVLFSIPLAALLYGCATNPVLSPQVQNYWQARPVHELERQLGTASQIDPQGSGKKYIWTQEYTRRVTIAPGHKVAGFKMVNGRNVATTINGPAIKNLQTVSCQITATTNARNEIVEIGSHLNGLSCHSLAAKLYPPPAR</sequence>
<dbReference type="PROSITE" id="PS51257">
    <property type="entry name" value="PROKAR_LIPOPROTEIN"/>
    <property type="match status" value="1"/>
</dbReference>
<name>A0A1U9JWX0_9HYPH</name>
<evidence type="ECO:0000313" key="2">
    <source>
        <dbReference type="Proteomes" id="UP000188912"/>
    </source>
</evidence>
<keyword evidence="2" id="KW-1185">Reference proteome</keyword>
<reference evidence="1 2" key="2">
    <citation type="journal article" date="2016" name="Sci. Rep.">
        <title>The genome of Rhizobiales bacteria in predatory ants reveals urease gene functions but no genes for nitrogen fixation.</title>
        <authorList>
            <person name="Neuvonen M.M."/>
            <person name="Tamarit D."/>
            <person name="Naslund K."/>
            <person name="Liebig J."/>
            <person name="Feldhaar H."/>
            <person name="Moran N.A."/>
            <person name="Guy L."/>
            <person name="Andersson S.G."/>
        </authorList>
    </citation>
    <scope>NUCLEOTIDE SEQUENCE [LARGE SCALE GENOMIC DNA]</scope>
    <source>
        <strain evidence="1 2">Hsal</strain>
    </source>
</reference>
<organism evidence="1 2">
    <name type="scientific">Candidatus Tokpelaia hoelldobleri</name>
    <dbReference type="NCBI Taxonomy" id="1902579"/>
    <lineage>
        <taxon>Bacteria</taxon>
        <taxon>Pseudomonadati</taxon>
        <taxon>Pseudomonadota</taxon>
        <taxon>Alphaproteobacteria</taxon>
        <taxon>Hyphomicrobiales</taxon>
        <taxon>Candidatus Tokpelaia</taxon>
    </lineage>
</organism>
<dbReference type="Proteomes" id="UP000188912">
    <property type="component" value="Chromosome"/>
</dbReference>
<accession>A0A1U9JWX0</accession>
<dbReference type="EMBL" id="CP017315">
    <property type="protein sequence ID" value="AQS42338.1"/>
    <property type="molecule type" value="Genomic_DNA"/>
</dbReference>
<reference evidence="1 2" key="1">
    <citation type="journal article" date="2010" name="Science">
        <title>Genomic comparison of the ants Camponotus floridanus and Harpegnathos saltator.</title>
        <authorList>
            <person name="Bonasio R."/>
            <person name="Zhang G."/>
            <person name="Ye C."/>
            <person name="Mutti N.S."/>
            <person name="Fang X."/>
            <person name="Qin N."/>
            <person name="Donahue G."/>
            <person name="Yang P."/>
            <person name="Li Q."/>
            <person name="Li C."/>
            <person name="Zhang P."/>
            <person name="Huang Z."/>
            <person name="Berger S.L."/>
            <person name="Reinberg D."/>
            <person name="Wang J."/>
            <person name="Liebig J."/>
        </authorList>
    </citation>
    <scope>NUCLEOTIDE SEQUENCE [LARGE SCALE GENOMIC DNA]</scope>
    <source>
        <strain evidence="1 2">Hsal</strain>
    </source>
</reference>
<gene>
    <name evidence="1" type="ORF">BHV28_16620</name>
</gene>
<proteinExistence type="predicted"/>
<protein>
    <recommendedName>
        <fullName evidence="3">Lipoprotein</fullName>
    </recommendedName>
</protein>